<reference evidence="1 2" key="1">
    <citation type="submission" date="2015-03" db="EMBL/GenBank/DDBJ databases">
        <authorList>
            <consortium name="Pathogen Informatics"/>
            <person name="Murphy D."/>
        </authorList>
    </citation>
    <scope>NUCLEOTIDE SEQUENCE [LARGE SCALE GENOMIC DNA]</scope>
    <source>
        <strain evidence="2">type strain: CIP110231</strain>
    </source>
</reference>
<comment type="caution">
    <text evidence="1">The sequence shown here is derived from an EMBL/GenBank/DDBJ whole genome shotgun (WGS) entry which is preliminary data.</text>
</comment>
<proteinExistence type="predicted"/>
<keyword evidence="2" id="KW-1185">Reference proteome</keyword>
<organism evidence="1 2">
    <name type="scientific">Yersinia nurmii</name>
    <dbReference type="NCBI Taxonomy" id="685706"/>
    <lineage>
        <taxon>Bacteria</taxon>
        <taxon>Pseudomonadati</taxon>
        <taxon>Pseudomonadota</taxon>
        <taxon>Gammaproteobacteria</taxon>
        <taxon>Enterobacterales</taxon>
        <taxon>Yersiniaceae</taxon>
        <taxon>Yersinia</taxon>
    </lineage>
</organism>
<dbReference type="Proteomes" id="UP000040578">
    <property type="component" value="Unassembled WGS sequence"/>
</dbReference>
<name>A0ABP1YDJ9_9GAMM</name>
<sequence length="34" mass="3954">MKRWSFFVIDITIKTDDYAIPILSPAFEPLGVIR</sequence>
<accession>A0ABP1YDJ9</accession>
<evidence type="ECO:0000313" key="1">
    <source>
        <dbReference type="EMBL" id="CNE56675.1"/>
    </source>
</evidence>
<evidence type="ECO:0000313" key="2">
    <source>
        <dbReference type="Proteomes" id="UP000040578"/>
    </source>
</evidence>
<gene>
    <name evidence="1" type="ORF">ERS137967_01907</name>
</gene>
<protein>
    <submittedName>
        <fullName evidence="1">Uncharacterized protein</fullName>
    </submittedName>
</protein>
<dbReference type="EMBL" id="CPYD01000006">
    <property type="protein sequence ID" value="CNE56675.1"/>
    <property type="molecule type" value="Genomic_DNA"/>
</dbReference>